<keyword evidence="2" id="KW-1185">Reference proteome</keyword>
<organism evidence="1 2">
    <name type="scientific">Candidatus Magnetominusculus xianensis</name>
    <dbReference type="NCBI Taxonomy" id="1748249"/>
    <lineage>
        <taxon>Bacteria</taxon>
        <taxon>Pseudomonadati</taxon>
        <taxon>Nitrospirota</taxon>
        <taxon>Nitrospiria</taxon>
        <taxon>Nitrospirales</taxon>
        <taxon>Nitrospiraceae</taxon>
        <taxon>Candidatus Magnetominusculus</taxon>
    </lineage>
</organism>
<accession>A0ABR5SKV1</accession>
<evidence type="ECO:0000313" key="2">
    <source>
        <dbReference type="Proteomes" id="UP000060487"/>
    </source>
</evidence>
<dbReference type="RefSeq" id="WP_157072845.1">
    <property type="nucleotide sequence ID" value="NZ_LNQR01000034.1"/>
</dbReference>
<evidence type="ECO:0000313" key="1">
    <source>
        <dbReference type="EMBL" id="KWT90963.1"/>
    </source>
</evidence>
<sequence length="49" mass="5615">MSKVICERFESLAELSACGRCEHVKVCASYEEHLDAEVSRVCSRYLDYV</sequence>
<proteinExistence type="predicted"/>
<comment type="caution">
    <text evidence="1">The sequence shown here is derived from an EMBL/GenBank/DDBJ whole genome shotgun (WGS) entry which is preliminary data.</text>
</comment>
<reference evidence="1 2" key="1">
    <citation type="submission" date="2015-11" db="EMBL/GenBank/DDBJ databases">
        <authorList>
            <person name="Lin W."/>
        </authorList>
    </citation>
    <scope>NUCLEOTIDE SEQUENCE [LARGE SCALE GENOMIC DNA]</scope>
    <source>
        <strain evidence="1 2">HCH-1</strain>
    </source>
</reference>
<gene>
    <name evidence="1" type="ORF">ASN18_1047</name>
</gene>
<dbReference type="Proteomes" id="UP000060487">
    <property type="component" value="Unassembled WGS sequence"/>
</dbReference>
<name>A0ABR5SKV1_9BACT</name>
<protein>
    <submittedName>
        <fullName evidence="1">Uncharacterized protein</fullName>
    </submittedName>
</protein>
<dbReference type="EMBL" id="LNQR01000034">
    <property type="protein sequence ID" value="KWT90963.1"/>
    <property type="molecule type" value="Genomic_DNA"/>
</dbReference>